<dbReference type="Gene3D" id="3.40.190.10">
    <property type="entry name" value="Periplasmic binding protein-like II"/>
    <property type="match status" value="2"/>
</dbReference>
<evidence type="ECO:0000256" key="2">
    <source>
        <dbReference type="ARBA" id="ARBA00022475"/>
    </source>
</evidence>
<evidence type="ECO:0000256" key="8">
    <source>
        <dbReference type="SAM" id="SignalP"/>
    </source>
</evidence>
<feature type="chain" id="PRO_5018037932" evidence="8">
    <location>
        <begin position="24"/>
        <end position="379"/>
    </location>
</feature>
<dbReference type="EMBL" id="REFI01000010">
    <property type="protein sequence ID" value="RMA77464.1"/>
    <property type="molecule type" value="Genomic_DNA"/>
</dbReference>
<keyword evidence="2" id="KW-1003">Cell membrane</keyword>
<evidence type="ECO:0000256" key="1">
    <source>
        <dbReference type="ARBA" id="ARBA00004193"/>
    </source>
</evidence>
<keyword evidence="5" id="KW-0472">Membrane</keyword>
<dbReference type="AlphaFoldDB" id="A0A3L9ZZA5"/>
<evidence type="ECO:0000256" key="6">
    <source>
        <dbReference type="ARBA" id="ARBA00023139"/>
    </source>
</evidence>
<dbReference type="InterPro" id="IPR049890">
    <property type="entry name" value="VlpA-F-like_signal"/>
</dbReference>
<dbReference type="InterPro" id="IPR050811">
    <property type="entry name" value="Phosphate_ABC_transporter"/>
</dbReference>
<reference evidence="10 11" key="1">
    <citation type="submission" date="2018-10" db="EMBL/GenBank/DDBJ databases">
        <title>Genomic Encyclopedia of Archaeal and Bacterial Type Strains, Phase II (KMG-II): from individual species to whole genera.</title>
        <authorList>
            <person name="Goeker M."/>
        </authorList>
    </citation>
    <scope>NUCLEOTIDE SEQUENCE [LARGE SCALE GENOMIC DNA]</scope>
    <source>
        <strain evidence="10 11">ATCC 29870</strain>
    </source>
</reference>
<protein>
    <submittedName>
        <fullName evidence="10">ABC-type phosphate transport system substrate-binding protein</fullName>
    </submittedName>
</protein>
<keyword evidence="6" id="KW-0564">Palmitate</keyword>
<comment type="subcellular location">
    <subcellularLocation>
        <location evidence="1">Cell membrane</location>
        <topology evidence="1">Lipid-anchor</topology>
    </subcellularLocation>
</comment>
<organism evidence="10 11">
    <name type="scientific">Metamycoplasma subdolum</name>
    <dbReference type="NCBI Taxonomy" id="92407"/>
    <lineage>
        <taxon>Bacteria</taxon>
        <taxon>Bacillati</taxon>
        <taxon>Mycoplasmatota</taxon>
        <taxon>Mycoplasmoidales</taxon>
        <taxon>Metamycoplasmataceae</taxon>
        <taxon>Metamycoplasma</taxon>
    </lineage>
</organism>
<dbReference type="RefSeq" id="WP_121940956.1">
    <property type="nucleotide sequence ID" value="NZ_CP137846.1"/>
</dbReference>
<evidence type="ECO:0000256" key="4">
    <source>
        <dbReference type="ARBA" id="ARBA00022737"/>
    </source>
</evidence>
<keyword evidence="7" id="KW-0449">Lipoprotein</keyword>
<sequence length="379" mass="41024">MKKSKILLGLLSTPIVISMPLIALSCGDGDKPNPGNETGVKWEDSGITQAIAGQGSSSVVPIISKIAELSGGNLQYKSTGSGGGFKSMNKATPEQQFGMTSSSKTPADGKSWENKNLRTVTWALDAIGLAIHLPDGYKTKNDETPIVDIKELAKAYNGEKVKWKVLVANLDAPGDDDAVVFGREGGKGASGTADGFMSKLVKLGGITFTGTAEEQKAKEKEYENHKPLKAENLTPEANSAAFNVVKEKVGITYVSLGFGVKNANDTVKLAKVKISESEIWEPKMENVTAGTYKWTRPFNIIFDKTNEDSVKFVKFLLSEKVQAFIKSLDFVELTKEQQDLQKDLTKSDAELFASIKDQPDVLKKFKTVGSNQEAYGLKI</sequence>
<evidence type="ECO:0000256" key="3">
    <source>
        <dbReference type="ARBA" id="ARBA00022729"/>
    </source>
</evidence>
<dbReference type="PANTHER" id="PTHR30570">
    <property type="entry name" value="PERIPLASMIC PHOSPHATE BINDING COMPONENT OF PHOSPHATE ABC TRANSPORTER"/>
    <property type="match status" value="1"/>
</dbReference>
<name>A0A3L9ZZA5_9BACT</name>
<accession>A0A3L9ZZA5</accession>
<dbReference type="Proteomes" id="UP000267246">
    <property type="component" value="Unassembled WGS sequence"/>
</dbReference>
<dbReference type="OrthoDB" id="396325at2"/>
<dbReference type="GO" id="GO:0005886">
    <property type="term" value="C:plasma membrane"/>
    <property type="evidence" value="ECO:0007669"/>
    <property type="project" value="UniProtKB-SubCell"/>
</dbReference>
<dbReference type="PROSITE" id="PS51257">
    <property type="entry name" value="PROKAR_LIPOPROTEIN"/>
    <property type="match status" value="1"/>
</dbReference>
<proteinExistence type="predicted"/>
<dbReference type="NCBIfam" id="NF033817">
    <property type="entry name" value="Mplas_variab_LP"/>
    <property type="match status" value="1"/>
</dbReference>
<keyword evidence="3 8" id="KW-0732">Signal</keyword>
<evidence type="ECO:0000313" key="11">
    <source>
        <dbReference type="Proteomes" id="UP000267246"/>
    </source>
</evidence>
<feature type="domain" description="PBP" evidence="9">
    <location>
        <begin position="50"/>
        <end position="319"/>
    </location>
</feature>
<comment type="caution">
    <text evidence="10">The sequence shown here is derived from an EMBL/GenBank/DDBJ whole genome shotgun (WGS) entry which is preliminary data.</text>
</comment>
<keyword evidence="11" id="KW-1185">Reference proteome</keyword>
<dbReference type="PANTHER" id="PTHR30570:SF1">
    <property type="entry name" value="PHOSPHATE-BINDING PROTEIN PSTS"/>
    <property type="match status" value="1"/>
</dbReference>
<gene>
    <name evidence="10" type="ORF">JN00_0509</name>
</gene>
<dbReference type="Pfam" id="PF12849">
    <property type="entry name" value="PBP_like_2"/>
    <property type="match status" value="1"/>
</dbReference>
<feature type="signal peptide" evidence="8">
    <location>
        <begin position="1"/>
        <end position="23"/>
    </location>
</feature>
<dbReference type="SUPFAM" id="SSF53850">
    <property type="entry name" value="Periplasmic binding protein-like II"/>
    <property type="match status" value="1"/>
</dbReference>
<keyword evidence="4" id="KW-0677">Repeat</keyword>
<evidence type="ECO:0000259" key="9">
    <source>
        <dbReference type="Pfam" id="PF12849"/>
    </source>
</evidence>
<dbReference type="InterPro" id="IPR024370">
    <property type="entry name" value="PBP_domain"/>
</dbReference>
<evidence type="ECO:0000313" key="10">
    <source>
        <dbReference type="EMBL" id="RMA77464.1"/>
    </source>
</evidence>
<evidence type="ECO:0000256" key="7">
    <source>
        <dbReference type="ARBA" id="ARBA00023288"/>
    </source>
</evidence>
<evidence type="ECO:0000256" key="5">
    <source>
        <dbReference type="ARBA" id="ARBA00023136"/>
    </source>
</evidence>